<dbReference type="Proteomes" id="UP000009168">
    <property type="component" value="Unassembled WGS sequence"/>
</dbReference>
<dbReference type="KEGG" id="tet:TTHERM_00149390"/>
<dbReference type="EMBL" id="GG662603">
    <property type="protein sequence ID" value="EAS01329.1"/>
    <property type="molecule type" value="Genomic_DNA"/>
</dbReference>
<keyword evidence="3" id="KW-1185">Reference proteome</keyword>
<feature type="region of interest" description="Disordered" evidence="1">
    <location>
        <begin position="648"/>
        <end position="685"/>
    </location>
</feature>
<dbReference type="HOGENOM" id="CLU_380159_0_0_1"/>
<dbReference type="InParanoid" id="I7LWB7"/>
<organism evidence="2 3">
    <name type="scientific">Tetrahymena thermophila (strain SB210)</name>
    <dbReference type="NCBI Taxonomy" id="312017"/>
    <lineage>
        <taxon>Eukaryota</taxon>
        <taxon>Sar</taxon>
        <taxon>Alveolata</taxon>
        <taxon>Ciliophora</taxon>
        <taxon>Intramacronucleata</taxon>
        <taxon>Oligohymenophorea</taxon>
        <taxon>Hymenostomatida</taxon>
        <taxon>Tetrahymenina</taxon>
        <taxon>Tetrahymenidae</taxon>
        <taxon>Tetrahymena</taxon>
    </lineage>
</organism>
<feature type="compositionally biased region" description="Polar residues" evidence="1">
    <location>
        <begin position="221"/>
        <end position="243"/>
    </location>
</feature>
<feature type="compositionally biased region" description="Low complexity" evidence="1">
    <location>
        <begin position="262"/>
        <end position="275"/>
    </location>
</feature>
<protein>
    <submittedName>
        <fullName evidence="2">Uncharacterized protein</fullName>
    </submittedName>
</protein>
<sequence length="729" mass="85956">MLQSTVDEIKNNLLYVLDEVVHSRQYLNKHFQNSMNNYFLENYATLPCLKKRFDTQSGRQVRKEIFEKYNQIQETEGKVDGNLKCFLIMRGFIEEHKINNSLNDYRQSLMYLVSATGLDASIKHGSAEWISLQWRRLFALMVLHHTYYPEVQGVYELWYHVFDERLIARERQKKKKEEVVYKKGKSPYIISSKQEEDEESTSPLIKEAGIISAAATRSKEGSLSSIATNDEQLTQSTINSPKTPRSLINIGNKRDSKRVQQSKKSQVKVEQQSGSEHGEDEEPAISKKRFTQETIILMKDRSNSDIELKQSNSTTVLIKSSSEILNQNLGNEQTQAYEQNSQNVELNQQKNHQQDIQVFTGQQIQQQSQIANNNLIQATFNSEMPNKMNSQHSDNQVNFENKQQSNDYINSYANQNQESVLHQQYYDNQIQQNYPQQISCSQQYTSNHHLQNQIDSNQPQQVKEFDQLAQPSSSYLIERQQSCNGYFGEETYTPYNQAYYNTYGQFKNNLSSEFHQNDYYLNCNQENYANYQFEAYNNEELNKLKFDSQAHHYTSQNLDRQRSNQMQFKCDPNIQHHQSQQQQYQQYDNNRCISNNYINAPVNYQIQQQIQQQQTNTPHIRAKQNFQQSQQSYPLQNCNQVNFDYPPQDSSYSSYLDHQSDNQYSSSTPSSISQSASYSNSPTYHNEQQQQLYQYNYFNQKYTNYDQYDQNQLQHQNYQYQHQQLYDQF</sequence>
<dbReference type="AlphaFoldDB" id="I7LWB7"/>
<accession>I7LWB7</accession>
<reference evidence="3" key="1">
    <citation type="journal article" date="2006" name="PLoS Biol.">
        <title>Macronuclear genome sequence of the ciliate Tetrahymena thermophila, a model eukaryote.</title>
        <authorList>
            <person name="Eisen J.A."/>
            <person name="Coyne R.S."/>
            <person name="Wu M."/>
            <person name="Wu D."/>
            <person name="Thiagarajan M."/>
            <person name="Wortman J.R."/>
            <person name="Badger J.H."/>
            <person name="Ren Q."/>
            <person name="Amedeo P."/>
            <person name="Jones K.M."/>
            <person name="Tallon L.J."/>
            <person name="Delcher A.L."/>
            <person name="Salzberg S.L."/>
            <person name="Silva J.C."/>
            <person name="Haas B.J."/>
            <person name="Majoros W.H."/>
            <person name="Farzad M."/>
            <person name="Carlton J.M."/>
            <person name="Smith R.K. Jr."/>
            <person name="Garg J."/>
            <person name="Pearlman R.E."/>
            <person name="Karrer K.M."/>
            <person name="Sun L."/>
            <person name="Manning G."/>
            <person name="Elde N.C."/>
            <person name="Turkewitz A.P."/>
            <person name="Asai D.J."/>
            <person name="Wilkes D.E."/>
            <person name="Wang Y."/>
            <person name="Cai H."/>
            <person name="Collins K."/>
            <person name="Stewart B.A."/>
            <person name="Lee S.R."/>
            <person name="Wilamowska K."/>
            <person name="Weinberg Z."/>
            <person name="Ruzzo W.L."/>
            <person name="Wloga D."/>
            <person name="Gaertig J."/>
            <person name="Frankel J."/>
            <person name="Tsao C.-C."/>
            <person name="Gorovsky M.A."/>
            <person name="Keeling P.J."/>
            <person name="Waller R.F."/>
            <person name="Patron N.J."/>
            <person name="Cherry J.M."/>
            <person name="Stover N.A."/>
            <person name="Krieger C.J."/>
            <person name="del Toro C."/>
            <person name="Ryder H.F."/>
            <person name="Williamson S.C."/>
            <person name="Barbeau R.A."/>
            <person name="Hamilton E.P."/>
            <person name="Orias E."/>
        </authorList>
    </citation>
    <scope>NUCLEOTIDE SEQUENCE [LARGE SCALE GENOMIC DNA]</scope>
    <source>
        <strain evidence="3">SB210</strain>
    </source>
</reference>
<feature type="region of interest" description="Disordered" evidence="1">
    <location>
        <begin position="221"/>
        <end position="286"/>
    </location>
</feature>
<dbReference type="GeneID" id="7838204"/>
<feature type="compositionally biased region" description="Low complexity" evidence="1">
    <location>
        <begin position="665"/>
        <end position="685"/>
    </location>
</feature>
<gene>
    <name evidence="2" type="ORF">TTHERM_00149390</name>
</gene>
<evidence type="ECO:0000313" key="3">
    <source>
        <dbReference type="Proteomes" id="UP000009168"/>
    </source>
</evidence>
<proteinExistence type="predicted"/>
<evidence type="ECO:0000313" key="2">
    <source>
        <dbReference type="EMBL" id="EAS01329.1"/>
    </source>
</evidence>
<dbReference type="RefSeq" id="XP_001021574.1">
    <property type="nucleotide sequence ID" value="XM_001021574.1"/>
</dbReference>
<evidence type="ECO:0000256" key="1">
    <source>
        <dbReference type="SAM" id="MobiDB-lite"/>
    </source>
</evidence>
<name>I7LWB7_TETTS</name>